<feature type="region of interest" description="Disordered" evidence="1">
    <location>
        <begin position="51"/>
        <end position="111"/>
    </location>
</feature>
<evidence type="ECO:0000313" key="4">
    <source>
        <dbReference type="Proteomes" id="UP000540656"/>
    </source>
</evidence>
<dbReference type="InterPro" id="IPR013429">
    <property type="entry name" value="Regulatory_FmdB_Zinc_ribbon"/>
</dbReference>
<comment type="caution">
    <text evidence="3">The sequence shown here is derived from an EMBL/GenBank/DDBJ whole genome shotgun (WGS) entry which is preliminary data.</text>
</comment>
<dbReference type="NCBIfam" id="TIGR02605">
    <property type="entry name" value="CxxC_CxxC_SSSS"/>
    <property type="match status" value="1"/>
</dbReference>
<name>A0A7Y9UPW4_9ACTN</name>
<feature type="compositionally biased region" description="Low complexity" evidence="1">
    <location>
        <begin position="58"/>
        <end position="111"/>
    </location>
</feature>
<protein>
    <submittedName>
        <fullName evidence="3">Putative FmdB family regulatory protein</fullName>
    </submittedName>
</protein>
<dbReference type="Pfam" id="PF09723">
    <property type="entry name" value="Zn_ribbon_8"/>
    <property type="match status" value="1"/>
</dbReference>
<organism evidence="3 4">
    <name type="scientific">Nocardioides daedukensis</name>
    <dbReference type="NCBI Taxonomy" id="634462"/>
    <lineage>
        <taxon>Bacteria</taxon>
        <taxon>Bacillati</taxon>
        <taxon>Actinomycetota</taxon>
        <taxon>Actinomycetes</taxon>
        <taxon>Propionibacteriales</taxon>
        <taxon>Nocardioidaceae</taxon>
        <taxon>Nocardioides</taxon>
    </lineage>
</organism>
<proteinExistence type="predicted"/>
<evidence type="ECO:0000313" key="3">
    <source>
        <dbReference type="EMBL" id="NYG58677.1"/>
    </source>
</evidence>
<dbReference type="EMBL" id="JACCAA010000001">
    <property type="protein sequence ID" value="NYG58677.1"/>
    <property type="molecule type" value="Genomic_DNA"/>
</dbReference>
<gene>
    <name evidence="3" type="ORF">BJ980_001600</name>
</gene>
<reference evidence="3 4" key="1">
    <citation type="submission" date="2020-07" db="EMBL/GenBank/DDBJ databases">
        <title>Sequencing the genomes of 1000 actinobacteria strains.</title>
        <authorList>
            <person name="Klenk H.-P."/>
        </authorList>
    </citation>
    <scope>NUCLEOTIDE SEQUENCE [LARGE SCALE GENOMIC DNA]</scope>
    <source>
        <strain evidence="3 4">DSM 23819</strain>
    </source>
</reference>
<feature type="domain" description="Putative regulatory protein FmdB zinc ribbon" evidence="2">
    <location>
        <begin position="1"/>
        <end position="41"/>
    </location>
</feature>
<keyword evidence="4" id="KW-1185">Reference proteome</keyword>
<dbReference type="PANTHER" id="PTHR34404">
    <property type="entry name" value="REGULATORY PROTEIN, FMDB FAMILY"/>
    <property type="match status" value="1"/>
</dbReference>
<evidence type="ECO:0000256" key="1">
    <source>
        <dbReference type="SAM" id="MobiDB-lite"/>
    </source>
</evidence>
<dbReference type="AlphaFoldDB" id="A0A7Y9UPW4"/>
<dbReference type="SMART" id="SM00834">
    <property type="entry name" value="CxxC_CXXC_SSSS"/>
    <property type="match status" value="1"/>
</dbReference>
<dbReference type="PANTHER" id="PTHR34404:SF2">
    <property type="entry name" value="CONSERVED SERINE RICH PROTEIN"/>
    <property type="match status" value="1"/>
</dbReference>
<dbReference type="Proteomes" id="UP000540656">
    <property type="component" value="Unassembled WGS sequence"/>
</dbReference>
<dbReference type="RefSeq" id="WP_179501815.1">
    <property type="nucleotide sequence ID" value="NZ_JACCAA010000001.1"/>
</dbReference>
<accession>A0A7Y9UPW4</accession>
<evidence type="ECO:0000259" key="2">
    <source>
        <dbReference type="SMART" id="SM00834"/>
    </source>
</evidence>
<sequence>MPTYQYACTECGHAFEQFQSFSDDALTVCPECEGRLRKVFNAVGVVFKGSGFYRTDSRGSGSSSTLPASDSGSSSSAKSSSSSDSSSSSSSSSSSASASSSSSSSDAPSTT</sequence>